<dbReference type="NCBIfam" id="NF040897">
    <property type="entry name" value="SPJ_0845_Nterm"/>
    <property type="match status" value="1"/>
</dbReference>
<keyword evidence="2" id="KW-1185">Reference proteome</keyword>
<dbReference type="InterPro" id="IPR047909">
    <property type="entry name" value="SPJ_0845-like_N"/>
</dbReference>
<sequence>MAITFKRNDELEKMMENFAKLPELEKVEFPDPKSDKTKPKKADK</sequence>
<keyword evidence="1" id="KW-0378">Hydrolase</keyword>
<organism evidence="1 2">
    <name type="scientific">Streptococcus ferus</name>
    <dbReference type="NCBI Taxonomy" id="1345"/>
    <lineage>
        <taxon>Bacteria</taxon>
        <taxon>Bacillati</taxon>
        <taxon>Bacillota</taxon>
        <taxon>Bacilli</taxon>
        <taxon>Lactobacillales</taxon>
        <taxon>Streptococcaceae</taxon>
        <taxon>Streptococcus</taxon>
    </lineage>
</organism>
<dbReference type="Proteomes" id="UP000249495">
    <property type="component" value="Chromosome 1"/>
</dbReference>
<dbReference type="GO" id="GO:0004519">
    <property type="term" value="F:endonuclease activity"/>
    <property type="evidence" value="ECO:0007669"/>
    <property type="project" value="UniProtKB-KW"/>
</dbReference>
<dbReference type="STRING" id="1123303.GCA_000372425_00882"/>
<evidence type="ECO:0000313" key="1">
    <source>
        <dbReference type="EMBL" id="SQF40786.1"/>
    </source>
</evidence>
<proteinExistence type="predicted"/>
<dbReference type="EMBL" id="LS483343">
    <property type="protein sequence ID" value="SQF40786.1"/>
    <property type="molecule type" value="Genomic_DNA"/>
</dbReference>
<dbReference type="KEGG" id="sfer:NCTC12278_01364"/>
<reference evidence="1 2" key="1">
    <citation type="submission" date="2018-06" db="EMBL/GenBank/DDBJ databases">
        <authorList>
            <consortium name="Pathogen Informatics"/>
            <person name="Doyle S."/>
        </authorList>
    </citation>
    <scope>NUCLEOTIDE SEQUENCE [LARGE SCALE GENOMIC DNA]</scope>
    <source>
        <strain evidence="1 2">NCTC12278</strain>
    </source>
</reference>
<dbReference type="AlphaFoldDB" id="A0A2X3W8Y3"/>
<accession>A0A2X3W8Y3</accession>
<evidence type="ECO:0000313" key="2">
    <source>
        <dbReference type="Proteomes" id="UP000249495"/>
    </source>
</evidence>
<protein>
    <submittedName>
        <fullName evidence="1">Putative type II restriction endonuclease DpnI</fullName>
    </submittedName>
</protein>
<name>A0A2X3W8Y3_9STRE</name>
<dbReference type="RefSeq" id="WP_018030212.1">
    <property type="nucleotide sequence ID" value="NZ_JBCLUB010000001.1"/>
</dbReference>
<gene>
    <name evidence="1" type="ORF">NCTC12278_01364</name>
</gene>
<keyword evidence="1" id="KW-0540">Nuclease</keyword>
<keyword evidence="1" id="KW-0255">Endonuclease</keyword>